<dbReference type="EMBL" id="MOEN01000026">
    <property type="protein sequence ID" value="OMH40157.1"/>
    <property type="molecule type" value="Genomic_DNA"/>
</dbReference>
<dbReference type="RefSeq" id="WP_076713347.1">
    <property type="nucleotide sequence ID" value="NZ_MOEN01000026.1"/>
</dbReference>
<evidence type="ECO:0008006" key="4">
    <source>
        <dbReference type="Google" id="ProtNLM"/>
    </source>
</evidence>
<comment type="caution">
    <text evidence="2">The sequence shown here is derived from an EMBL/GenBank/DDBJ whole genome shotgun (WGS) entry which is preliminary data.</text>
</comment>
<name>A0A1R1MK24_9BACT</name>
<dbReference type="Proteomes" id="UP000187408">
    <property type="component" value="Unassembled WGS sequence"/>
</dbReference>
<protein>
    <recommendedName>
        <fullName evidence="4">Nucleoside recognition protein</fullName>
    </recommendedName>
</protein>
<proteinExistence type="predicted"/>
<feature type="transmembrane region" description="Helical" evidence="1">
    <location>
        <begin position="18"/>
        <end position="39"/>
    </location>
</feature>
<keyword evidence="1" id="KW-0812">Transmembrane</keyword>
<feature type="transmembrane region" description="Helical" evidence="1">
    <location>
        <begin position="60"/>
        <end position="79"/>
    </location>
</feature>
<evidence type="ECO:0000256" key="1">
    <source>
        <dbReference type="SAM" id="Phobius"/>
    </source>
</evidence>
<keyword evidence="1" id="KW-0472">Membrane</keyword>
<feature type="transmembrane region" description="Helical" evidence="1">
    <location>
        <begin position="85"/>
        <end position="103"/>
    </location>
</feature>
<dbReference type="OrthoDB" id="9779080at2"/>
<dbReference type="STRING" id="1914305.BLW93_06805"/>
<dbReference type="AlphaFoldDB" id="A0A1R1MK24"/>
<evidence type="ECO:0000313" key="2">
    <source>
        <dbReference type="EMBL" id="OMH40157.1"/>
    </source>
</evidence>
<accession>A0A1R1MK24</accession>
<reference evidence="2 3" key="1">
    <citation type="submission" date="2016-10" db="EMBL/GenBank/DDBJ databases">
        <title>Genome sequence of a sulfur-reducing bacterium Desulfurobacterium indicum K6013.</title>
        <authorList>
            <person name="Cao J."/>
            <person name="Shao Z."/>
            <person name="Alain K."/>
            <person name="Jebbar M."/>
        </authorList>
    </citation>
    <scope>NUCLEOTIDE SEQUENCE [LARGE SCALE GENOMIC DNA]</scope>
    <source>
        <strain evidence="2 3">K6013</strain>
    </source>
</reference>
<gene>
    <name evidence="2" type="ORF">BLW93_06805</name>
</gene>
<keyword evidence="1" id="KW-1133">Transmembrane helix</keyword>
<evidence type="ECO:0000313" key="3">
    <source>
        <dbReference type="Proteomes" id="UP000187408"/>
    </source>
</evidence>
<feature type="transmembrane region" description="Helical" evidence="1">
    <location>
        <begin position="169"/>
        <end position="191"/>
    </location>
</feature>
<feature type="transmembrane region" description="Helical" evidence="1">
    <location>
        <begin position="256"/>
        <end position="279"/>
    </location>
</feature>
<organism evidence="2 3">
    <name type="scientific">Desulfurobacterium indicum</name>
    <dbReference type="NCBI Taxonomy" id="1914305"/>
    <lineage>
        <taxon>Bacteria</taxon>
        <taxon>Pseudomonadati</taxon>
        <taxon>Aquificota</taxon>
        <taxon>Aquificia</taxon>
        <taxon>Desulfurobacteriales</taxon>
        <taxon>Desulfurobacteriaceae</taxon>
        <taxon>Desulfurobacterium</taxon>
    </lineage>
</organism>
<feature type="transmembrane region" description="Helical" evidence="1">
    <location>
        <begin position="115"/>
        <end position="138"/>
    </location>
</feature>
<keyword evidence="3" id="KW-1185">Reference proteome</keyword>
<sequence length="292" mass="32161">MDFDFKGTLKAAVKSSLFIVKLIVPLYIVADTMLYFGILNHIAFVFKPLTELIHLPAESAVGIAAGMIFNLYAAIAFLAPLNLSPFQWTVIGLFLGIAHSFLVESAIMKKLGISVIYSIVLRTLTAIVAIKLLMLLPFNLSSQISTRKEISVKVYKNVFAMLSHSVQHAVILSGKIVLLIVVIIFILNFIKSLPIVKRYSEKVNTMFSILTGLFLGITYGAGVLINEAESGILTKKDILFIGTFLMICHSVIEDSFLFVIFGASWIPMVAIRLLLAVLISPAIRRLGSRILN</sequence>
<feature type="transmembrane region" description="Helical" evidence="1">
    <location>
        <begin position="203"/>
        <end position="225"/>
    </location>
</feature>